<evidence type="ECO:0000256" key="1">
    <source>
        <dbReference type="ARBA" id="ARBA00006484"/>
    </source>
</evidence>
<comment type="caution">
    <text evidence="3">The sequence shown here is derived from an EMBL/GenBank/DDBJ whole genome shotgun (WGS) entry which is preliminary data.</text>
</comment>
<protein>
    <submittedName>
        <fullName evidence="3">NAD(P)-dependent dehydrogenase (Short-subunit alcohol dehydrogenase family)</fullName>
    </submittedName>
</protein>
<dbReference type="PANTHER" id="PTHR42760">
    <property type="entry name" value="SHORT-CHAIN DEHYDROGENASES/REDUCTASES FAMILY MEMBER"/>
    <property type="match status" value="1"/>
</dbReference>
<dbReference type="PANTHER" id="PTHR42760:SF40">
    <property type="entry name" value="3-OXOACYL-[ACYL-CARRIER-PROTEIN] REDUCTASE, CHLOROPLASTIC"/>
    <property type="match status" value="1"/>
</dbReference>
<dbReference type="InterPro" id="IPR002347">
    <property type="entry name" value="SDR_fam"/>
</dbReference>
<dbReference type="PRINTS" id="PR00081">
    <property type="entry name" value="GDHRDH"/>
</dbReference>
<dbReference type="SUPFAM" id="SSF51735">
    <property type="entry name" value="NAD(P)-binding Rossmann-fold domains"/>
    <property type="match status" value="1"/>
</dbReference>
<gene>
    <name evidence="3" type="ORF">BDZ31_000499</name>
</gene>
<comment type="similarity">
    <text evidence="1">Belongs to the short-chain dehydrogenases/reductases (SDR) family.</text>
</comment>
<evidence type="ECO:0000256" key="2">
    <source>
        <dbReference type="ARBA" id="ARBA00023002"/>
    </source>
</evidence>
<dbReference type="InterPro" id="IPR036291">
    <property type="entry name" value="NAD(P)-bd_dom_sf"/>
</dbReference>
<dbReference type="PRINTS" id="PR00080">
    <property type="entry name" value="SDRFAMILY"/>
</dbReference>
<dbReference type="EMBL" id="JACHNU010000001">
    <property type="protein sequence ID" value="MBB4660926.1"/>
    <property type="molecule type" value="Genomic_DNA"/>
</dbReference>
<dbReference type="AlphaFoldDB" id="A0A840I7T1"/>
<dbReference type="GO" id="GO:0030497">
    <property type="term" value="P:fatty acid elongation"/>
    <property type="evidence" value="ECO:0007669"/>
    <property type="project" value="TreeGrafter"/>
</dbReference>
<dbReference type="Pfam" id="PF13561">
    <property type="entry name" value="adh_short_C2"/>
    <property type="match status" value="1"/>
</dbReference>
<sequence length="272" mass="27722">MERSVVVTGAGAGIGRAIAERLAADGWQVVGLVRSAERAREVAASIAALVEGDASVRADHGRAAAAARELAPLRGWVNNAGITQRTPLHDLDEAVVREIVDLNGYGYVWGCEAAVRAFGEQGLPGAIVNVSSVHGRASFADHAAYDFTKGGIDALTRNVAVSYGPVGVRANAIAAGGVMTPHLRRYIDAAPDPAAAEAKLGEGPPLRRIARAEEIAAVAAFLLSKEASYLSGQSIAVDGGWTAACASSPVDPAYAARFPAAAGSDDDDGGAG</sequence>
<organism evidence="3 4">
    <name type="scientific">Conexibacter arvalis</name>
    <dbReference type="NCBI Taxonomy" id="912552"/>
    <lineage>
        <taxon>Bacteria</taxon>
        <taxon>Bacillati</taxon>
        <taxon>Actinomycetota</taxon>
        <taxon>Thermoleophilia</taxon>
        <taxon>Solirubrobacterales</taxon>
        <taxon>Conexibacteraceae</taxon>
        <taxon>Conexibacter</taxon>
    </lineage>
</organism>
<proteinExistence type="inferred from homology"/>
<reference evidence="3 4" key="1">
    <citation type="submission" date="2020-08" db="EMBL/GenBank/DDBJ databases">
        <title>Genomic Encyclopedia of Archaeal and Bacterial Type Strains, Phase II (KMG-II): from individual species to whole genera.</title>
        <authorList>
            <person name="Goeker M."/>
        </authorList>
    </citation>
    <scope>NUCLEOTIDE SEQUENCE [LARGE SCALE GENOMIC DNA]</scope>
    <source>
        <strain evidence="3 4">DSM 23288</strain>
    </source>
</reference>
<dbReference type="CDD" id="cd05233">
    <property type="entry name" value="SDR_c"/>
    <property type="match status" value="1"/>
</dbReference>
<evidence type="ECO:0000313" key="3">
    <source>
        <dbReference type="EMBL" id="MBB4660926.1"/>
    </source>
</evidence>
<evidence type="ECO:0000313" key="4">
    <source>
        <dbReference type="Proteomes" id="UP000585272"/>
    </source>
</evidence>
<name>A0A840I7T1_9ACTN</name>
<dbReference type="Proteomes" id="UP000585272">
    <property type="component" value="Unassembled WGS sequence"/>
</dbReference>
<keyword evidence="4" id="KW-1185">Reference proteome</keyword>
<keyword evidence="2" id="KW-0560">Oxidoreductase</keyword>
<dbReference type="FunFam" id="3.40.50.720:FF:000084">
    <property type="entry name" value="Short-chain dehydrogenase reductase"/>
    <property type="match status" value="1"/>
</dbReference>
<dbReference type="GO" id="GO:0016616">
    <property type="term" value="F:oxidoreductase activity, acting on the CH-OH group of donors, NAD or NADP as acceptor"/>
    <property type="evidence" value="ECO:0007669"/>
    <property type="project" value="TreeGrafter"/>
</dbReference>
<accession>A0A840I7T1</accession>
<dbReference type="Gene3D" id="3.40.50.720">
    <property type="entry name" value="NAD(P)-binding Rossmann-like Domain"/>
    <property type="match status" value="1"/>
</dbReference>